<protein>
    <recommendedName>
        <fullName evidence="5">Tape measure protein</fullName>
    </recommendedName>
</protein>
<feature type="coiled-coil region" evidence="1">
    <location>
        <begin position="491"/>
        <end position="606"/>
    </location>
</feature>
<feature type="coiled-coil region" evidence="1">
    <location>
        <begin position="936"/>
        <end position="991"/>
    </location>
</feature>
<dbReference type="Proteomes" id="UP001596137">
    <property type="component" value="Unassembled WGS sequence"/>
</dbReference>
<dbReference type="PANTHER" id="PTHR23159:SF67">
    <property type="entry name" value="DUF4456 DOMAIN-CONTAINING PROTEIN"/>
    <property type="match status" value="1"/>
</dbReference>
<accession>A0ABW1NDQ1</accession>
<evidence type="ECO:0000313" key="4">
    <source>
        <dbReference type="Proteomes" id="UP001596137"/>
    </source>
</evidence>
<sequence>MTDRTVVTRLRLDVTQFVAGESKVKGSLGDLNRQFAQSAGAAEGFRKKLESAFKALPKIKLDADSSPAEVKVAELRAKLQTLAAQKIGVDLDPSAALLQMDQIQRELEEIERHTSFEVRADVGRALAELESVVREAQRLDDTTVQVDVEVGGGAFAEKLRAQVEAAARSLPKIRLDADSTPAQVKVAELRTRLDTLAGKRIGIDIDAAAALAEMAAVRAELEQLDGDSVTIDVRADAAAAAAALAAVSGEVSRLDGRSATVRVGADVAGALAGIATVAAALASLPAATVALAGAAGLGAAFGAAGAGALGFAAVAVPSLGRVNEALKQTESAAGGAGGATKSLAQAQAEAASRALGLAEAQNRVRDAAVAVAQAKRALKSSIDDVTRAQEDERRAAEDLARAVEDSARRHAEALRQVGDAERSVRDAQADALRAQQNLNDARQQAVRDAQDLASRLANTQIDQRQAVLDLSDAQARLNATLADPRATAAQKEQAQINYDRAQRRIEDLRLQVQRLQAEQAESDRVGVEGSKRVQDAKDALAQANERVLQAEQKLVDAQANVARVAQENARRVADAQRQLADSHRRVAEAQEKVISAQERLAKTQRDELVAAQRLKLERLQAKAALDKVGGAAGGAASKMNELSKRERELARDVKDFQDAYLEWQRQLQPDVFPVISEGLDIIEGQLPRISPLVRTAGRSFLDFEEDASEALEKPIFDTLLWNLNTAIPGAVSGLGASFLNVITGAAGVVNAFLPFAPTVVGGIEAASKRWAEWGTQLQNSPQFHEFIAFVKTNAPEVWRLIKDIATAGGDIVAALTPLGVGSLGGLGLLARIVSGMDPGHIQAIALAVAAIYTAVKVGGMVGKGVELVGTLGRNAESTGKHAAGARGKLVGFADSMSGLGLKAGIASGGLVILGAKFAAIENAAGRYAEKTAALGGDDLARQIAAVNAELAKQEKQIGFQLFGKLAFSQASADAANRADALREKLDDLTYQQELEAIHAKQAAGATSGLGEQAGIAAGGVGGLNDRVGDLQNSFNAFAGRTDALTALQNMRQAYKDASDAIEASNGKLEINARMTDAQRDAVIRAREQFATYLQRVKDGADAQASLSGKTTDSTKTILEQLPKMMELAGKNKEAREQVLKLAEAYGISRQDAIKAAGSVDALKKLLDKLKSKQIKIDADTKAAEDKLKRLYDWQLKIFGINKELPNGIAAPPKSKKKSDGGVSFDPFAEGGIRYFASGAENHVAQIAPAGAWRVWAEPETGGESYIPLAPSKRERSTAVLAETANIMGYQLLPAGKLGLIAMGNGGLVAGASTPVVSTGSATGGLTVSISNLGSMTAALDATSRTLAEQLAGASGRLLDTLGDGAPITRTIDAVGKTADKVAGATGKAATTTAAGTAKLTTAITGLTTAITKLTAAVSKAGGVAKSGTGGGGSGTTKPKPKAKDVRTDPNDVTYDRGPKPKAKADSTKRTSVGRPGKPQAKPKPTNQVEPYAGGGGGGDYIVGEAAYAGSMAGVTAAATSFGQAAGQAFGSVMAGSSQRSLPISGTGSGGTRPVKRSAPQMGGGGMSYGGPYGAGPAEQGPLAGRLAREAAGKGGRDAPLIGTYNAAPNDSPRKVVEAINFEQRRR</sequence>
<evidence type="ECO:0000256" key="2">
    <source>
        <dbReference type="SAM" id="MobiDB-lite"/>
    </source>
</evidence>
<feature type="region of interest" description="Disordered" evidence="2">
    <location>
        <begin position="1421"/>
        <end position="1492"/>
    </location>
</feature>
<keyword evidence="1" id="KW-0175">Coiled coil</keyword>
<evidence type="ECO:0008006" key="5">
    <source>
        <dbReference type="Google" id="ProtNLM"/>
    </source>
</evidence>
<name>A0ABW1NDQ1_9ACTN</name>
<dbReference type="RefSeq" id="WP_380748193.1">
    <property type="nucleotide sequence ID" value="NZ_JBHSRF010000007.1"/>
</dbReference>
<comment type="caution">
    <text evidence="3">The sequence shown here is derived from an EMBL/GenBank/DDBJ whole genome shotgun (WGS) entry which is preliminary data.</text>
</comment>
<feature type="compositionally biased region" description="Basic and acidic residues" evidence="2">
    <location>
        <begin position="1441"/>
        <end position="1468"/>
    </location>
</feature>
<feature type="compositionally biased region" description="Basic and acidic residues" evidence="2">
    <location>
        <begin position="1586"/>
        <end position="1596"/>
    </location>
</feature>
<dbReference type="EMBL" id="JBHSRF010000007">
    <property type="protein sequence ID" value="MFC6080912.1"/>
    <property type="molecule type" value="Genomic_DNA"/>
</dbReference>
<reference evidence="4" key="1">
    <citation type="journal article" date="2019" name="Int. J. Syst. Evol. Microbiol.">
        <title>The Global Catalogue of Microorganisms (GCM) 10K type strain sequencing project: providing services to taxonomists for standard genome sequencing and annotation.</title>
        <authorList>
            <consortium name="The Broad Institute Genomics Platform"/>
            <consortium name="The Broad Institute Genome Sequencing Center for Infectious Disease"/>
            <person name="Wu L."/>
            <person name="Ma J."/>
        </authorList>
    </citation>
    <scope>NUCLEOTIDE SEQUENCE [LARGE SCALE GENOMIC DNA]</scope>
    <source>
        <strain evidence="4">JCM 30346</strain>
    </source>
</reference>
<evidence type="ECO:0000313" key="3">
    <source>
        <dbReference type="EMBL" id="MFC6080912.1"/>
    </source>
</evidence>
<organism evidence="3 4">
    <name type="scientific">Sphaerisporangium aureirubrum</name>
    <dbReference type="NCBI Taxonomy" id="1544736"/>
    <lineage>
        <taxon>Bacteria</taxon>
        <taxon>Bacillati</taxon>
        <taxon>Actinomycetota</taxon>
        <taxon>Actinomycetes</taxon>
        <taxon>Streptosporangiales</taxon>
        <taxon>Streptosporangiaceae</taxon>
        <taxon>Sphaerisporangium</taxon>
    </lineage>
</organism>
<gene>
    <name evidence="3" type="ORF">ACFP1K_07050</name>
</gene>
<evidence type="ECO:0000256" key="1">
    <source>
        <dbReference type="SAM" id="Coils"/>
    </source>
</evidence>
<feature type="region of interest" description="Disordered" evidence="2">
    <location>
        <begin position="1540"/>
        <end position="1611"/>
    </location>
</feature>
<dbReference type="PANTHER" id="PTHR23159">
    <property type="entry name" value="CENTROSOMAL PROTEIN 2"/>
    <property type="match status" value="1"/>
</dbReference>
<keyword evidence="4" id="KW-1185">Reference proteome</keyword>
<feature type="coiled-coil region" evidence="1">
    <location>
        <begin position="357"/>
        <end position="444"/>
    </location>
</feature>
<feature type="compositionally biased region" description="Gly residues" evidence="2">
    <location>
        <begin position="1561"/>
        <end position="1573"/>
    </location>
</feature>
<proteinExistence type="predicted"/>